<dbReference type="InterPro" id="IPR058240">
    <property type="entry name" value="rSAM_sf"/>
</dbReference>
<protein>
    <recommendedName>
        <fullName evidence="2">Radical SAM superfamily protein</fullName>
    </recommendedName>
</protein>
<evidence type="ECO:0008006" key="2">
    <source>
        <dbReference type="Google" id="ProtNLM"/>
    </source>
</evidence>
<evidence type="ECO:0000313" key="1">
    <source>
        <dbReference type="EMBL" id="QJA70304.1"/>
    </source>
</evidence>
<dbReference type="AlphaFoldDB" id="A0A6M3JJM7"/>
<proteinExistence type="predicted"/>
<accession>A0A6M3JJM7</accession>
<reference evidence="1" key="1">
    <citation type="submission" date="2020-03" db="EMBL/GenBank/DDBJ databases">
        <title>The deep terrestrial virosphere.</title>
        <authorList>
            <person name="Holmfeldt K."/>
            <person name="Nilsson E."/>
            <person name="Simone D."/>
            <person name="Lopez-Fernandez M."/>
            <person name="Wu X."/>
            <person name="de Brujin I."/>
            <person name="Lundin D."/>
            <person name="Andersson A."/>
            <person name="Bertilsson S."/>
            <person name="Dopson M."/>
        </authorList>
    </citation>
    <scope>NUCLEOTIDE SEQUENCE</scope>
    <source>
        <strain evidence="1">MM415A03823</strain>
    </source>
</reference>
<sequence>MKLSAYHKTFGDDVLLNCPIFPADITYASILFEKNRKLFHADEYGGPAFDGSKLPDEIERMKPDYDLFGLDYSLGYTFRPCFNSCGFCKVPKMDHPDVEHHSIWEFHDPKFKKICILNNNTFQDPKWRETFEEIWDAGLTVIDENGYDLRLLDEEKAEALHRTRWATPLHFAWDRVQDEPLIKNGLKLLEKHHLRSTSNGVYVIIGYDTTEEQDIHRCQIIDDHGLTPYPMPYRKTPYTKKFKRFMNLHYYRKHKTIKEAWKSYKYYKPFGFKS</sequence>
<dbReference type="EMBL" id="MT141781">
    <property type="protein sequence ID" value="QJA70304.1"/>
    <property type="molecule type" value="Genomic_DNA"/>
</dbReference>
<dbReference type="SUPFAM" id="SSF102114">
    <property type="entry name" value="Radical SAM enzymes"/>
    <property type="match status" value="1"/>
</dbReference>
<name>A0A6M3JJM7_9ZZZZ</name>
<gene>
    <name evidence="1" type="ORF">MM415A03823_0011</name>
</gene>
<organism evidence="1">
    <name type="scientific">viral metagenome</name>
    <dbReference type="NCBI Taxonomy" id="1070528"/>
    <lineage>
        <taxon>unclassified sequences</taxon>
        <taxon>metagenomes</taxon>
        <taxon>organismal metagenomes</taxon>
    </lineage>
</organism>